<feature type="compositionally biased region" description="Low complexity" evidence="1">
    <location>
        <begin position="298"/>
        <end position="313"/>
    </location>
</feature>
<accession>A0AAV9ZY76</accession>
<feature type="region of interest" description="Disordered" evidence="1">
    <location>
        <begin position="114"/>
        <end position="134"/>
    </location>
</feature>
<reference evidence="2 3" key="1">
    <citation type="journal article" date="2024" name="J Genomics">
        <title>Draft genome sequencing and assembly of Favolaschia claudopus CIRM-BRFM 2984 isolated from oak limbs.</title>
        <authorList>
            <person name="Navarro D."/>
            <person name="Drula E."/>
            <person name="Chaduli D."/>
            <person name="Cazenave R."/>
            <person name="Ahrendt S."/>
            <person name="Wang J."/>
            <person name="Lipzen A."/>
            <person name="Daum C."/>
            <person name="Barry K."/>
            <person name="Grigoriev I.V."/>
            <person name="Favel A."/>
            <person name="Rosso M.N."/>
            <person name="Martin F."/>
        </authorList>
    </citation>
    <scope>NUCLEOTIDE SEQUENCE [LARGE SCALE GENOMIC DNA]</scope>
    <source>
        <strain evidence="2 3">CIRM-BRFM 2984</strain>
    </source>
</reference>
<protein>
    <submittedName>
        <fullName evidence="2">Uncharacterized protein</fullName>
    </submittedName>
</protein>
<dbReference type="AlphaFoldDB" id="A0AAV9ZY76"/>
<name>A0AAV9ZY76_9AGAR</name>
<sequence length="356" mass="39323">MPVSRRGSGSIVLPSGVTMVPSSTTLLVSMFEHDVGHTREHSVIQARLLPTPHPPFVYHRRAAAPPSSTLLPPTSGAALNQHHVPPSIRPHGSESNAPPFVKPLPLASVLASTPRWRRNQRRRSEPSERHKRCRQRRFLHRRHVPLVLAPPPNIPKYTNLPGYYDRPNTSLLLSRPHPRLVNPIRFLTVTPADYRLYVTGKPQTHARRAATAFVSPRSLRVRLQRALDIFAVEYGGCAGYAHCVTPPSPLDLAAEPTNAVPRSPSSPHCNSANYIRDYIKPYYRPSNNSADEPNGANAPRRVPSSALSPPSLLRLEDGDDPARRAGSDKTESARPKQRVEPGVGAGLDNLDRVRAR</sequence>
<evidence type="ECO:0000256" key="1">
    <source>
        <dbReference type="SAM" id="MobiDB-lite"/>
    </source>
</evidence>
<dbReference type="Proteomes" id="UP001362999">
    <property type="component" value="Unassembled WGS sequence"/>
</dbReference>
<organism evidence="2 3">
    <name type="scientific">Favolaschia claudopus</name>
    <dbReference type="NCBI Taxonomy" id="2862362"/>
    <lineage>
        <taxon>Eukaryota</taxon>
        <taxon>Fungi</taxon>
        <taxon>Dikarya</taxon>
        <taxon>Basidiomycota</taxon>
        <taxon>Agaricomycotina</taxon>
        <taxon>Agaricomycetes</taxon>
        <taxon>Agaricomycetidae</taxon>
        <taxon>Agaricales</taxon>
        <taxon>Marasmiineae</taxon>
        <taxon>Mycenaceae</taxon>
        <taxon>Favolaschia</taxon>
    </lineage>
</organism>
<dbReference type="EMBL" id="JAWWNJ010000100">
    <property type="protein sequence ID" value="KAK6996006.1"/>
    <property type="molecule type" value="Genomic_DNA"/>
</dbReference>
<evidence type="ECO:0000313" key="3">
    <source>
        <dbReference type="Proteomes" id="UP001362999"/>
    </source>
</evidence>
<feature type="region of interest" description="Disordered" evidence="1">
    <location>
        <begin position="284"/>
        <end position="356"/>
    </location>
</feature>
<evidence type="ECO:0000313" key="2">
    <source>
        <dbReference type="EMBL" id="KAK6996006.1"/>
    </source>
</evidence>
<gene>
    <name evidence="2" type="ORF">R3P38DRAFT_3424495</name>
</gene>
<proteinExistence type="predicted"/>
<feature type="compositionally biased region" description="Basic and acidic residues" evidence="1">
    <location>
        <begin position="314"/>
        <end position="339"/>
    </location>
</feature>
<comment type="caution">
    <text evidence="2">The sequence shown here is derived from an EMBL/GenBank/DDBJ whole genome shotgun (WGS) entry which is preliminary data.</text>
</comment>
<keyword evidence="3" id="KW-1185">Reference proteome</keyword>